<dbReference type="Pfam" id="PF10080">
    <property type="entry name" value="FtrD-like"/>
    <property type="match status" value="1"/>
</dbReference>
<sequence length="151" mass="16975">MIASIILLIGVGYYTSNIKTDKAIEISMDFAGNLIIKKVEISEKVSFYPYKDGDTYMEVLAVKASDGTIRTALNTCQICFDSGRGYYLQQGDTVVCQNCGNVFKIDDIEKVKNGCNPVPVMDENKIEDGEIITIAKEFLSENREFFINWKK</sequence>
<accession>A0A1D8GQE0</accession>
<evidence type="ECO:0000313" key="2">
    <source>
        <dbReference type="EMBL" id="AOT73014.1"/>
    </source>
</evidence>
<dbReference type="AlphaFoldDB" id="A0A1D8GQE0"/>
<dbReference type="EMBL" id="CP017269">
    <property type="protein sequence ID" value="AOT73014.1"/>
    <property type="molecule type" value="Genomic_DNA"/>
</dbReference>
<protein>
    <recommendedName>
        <fullName evidence="1">Membrane iron-sulfur containing protein FtrD-like domain-containing protein</fullName>
    </recommendedName>
</protein>
<proteinExistence type="predicted"/>
<evidence type="ECO:0000313" key="3">
    <source>
        <dbReference type="Proteomes" id="UP000095743"/>
    </source>
</evidence>
<dbReference type="STRING" id="1424294.Gferi_05965"/>
<dbReference type="KEGG" id="gfe:Gferi_05965"/>
<evidence type="ECO:0000259" key="1">
    <source>
        <dbReference type="Pfam" id="PF10080"/>
    </source>
</evidence>
<dbReference type="InterPro" id="IPR018758">
    <property type="entry name" value="FtrD-like"/>
</dbReference>
<reference evidence="2 3" key="1">
    <citation type="submission" date="2016-09" db="EMBL/GenBank/DDBJ databases">
        <title>Genomic analysis reveals versatility of anaerobic energy metabolism of Geosporobacter ferrireducens IRF9 of phylum Firmicutes.</title>
        <authorList>
            <person name="Kim S.-J."/>
        </authorList>
    </citation>
    <scope>NUCLEOTIDE SEQUENCE [LARGE SCALE GENOMIC DNA]</scope>
    <source>
        <strain evidence="2 3">IRF9</strain>
    </source>
</reference>
<gene>
    <name evidence="2" type="ORF">Gferi_05965</name>
</gene>
<name>A0A1D8GQE0_9FIRM</name>
<organism evidence="2 3">
    <name type="scientific">Geosporobacter ferrireducens</name>
    <dbReference type="NCBI Taxonomy" id="1424294"/>
    <lineage>
        <taxon>Bacteria</taxon>
        <taxon>Bacillati</taxon>
        <taxon>Bacillota</taxon>
        <taxon>Clostridia</taxon>
        <taxon>Peptostreptococcales</taxon>
        <taxon>Thermotaleaceae</taxon>
        <taxon>Geosporobacter</taxon>
    </lineage>
</organism>
<dbReference type="Proteomes" id="UP000095743">
    <property type="component" value="Chromosome"/>
</dbReference>
<feature type="domain" description="Membrane iron-sulfur containing protein FtrD-like" evidence="1">
    <location>
        <begin position="43"/>
        <end position="146"/>
    </location>
</feature>
<keyword evidence="3" id="KW-1185">Reference proteome</keyword>